<dbReference type="Gene3D" id="3.40.50.10600">
    <property type="entry name" value="SpoIIaa-like domains"/>
    <property type="match status" value="1"/>
</dbReference>
<dbReference type="EMBL" id="OMOQ01000001">
    <property type="protein sequence ID" value="SPH17673.1"/>
    <property type="molecule type" value="Genomic_DNA"/>
</dbReference>
<dbReference type="Pfam" id="PF11964">
    <property type="entry name" value="SpoIIAA-like"/>
    <property type="match status" value="1"/>
</dbReference>
<dbReference type="Proteomes" id="UP000244924">
    <property type="component" value="Unassembled WGS sequence"/>
</dbReference>
<dbReference type="InterPro" id="IPR036513">
    <property type="entry name" value="STAS_dom_sf"/>
</dbReference>
<sequence length="122" mass="14122">MLNVTVDQGLVWVTAGEQLTEADYDRFEPIFEKIAERTPGTVPMVIELKPDFDGWDLRALWREVKFGMRHHDSYSLIAVVGDKKLKGWGTKLSDPLFPSARIQFYSPEDRAKAEHWARQDEE</sequence>
<evidence type="ECO:0000313" key="2">
    <source>
        <dbReference type="Proteomes" id="UP000244924"/>
    </source>
</evidence>
<evidence type="ECO:0008006" key="3">
    <source>
        <dbReference type="Google" id="ProtNLM"/>
    </source>
</evidence>
<reference evidence="1 2" key="1">
    <citation type="submission" date="2018-03" db="EMBL/GenBank/DDBJ databases">
        <authorList>
            <person name="Keele B.F."/>
        </authorList>
    </citation>
    <scope>NUCLEOTIDE SEQUENCE [LARGE SCALE GENOMIC DNA]</scope>
    <source>
        <strain evidence="1 2">CECT 8626</strain>
    </source>
</reference>
<organism evidence="1 2">
    <name type="scientific">Albidovulum aquaemixtae</name>
    <dbReference type="NCBI Taxonomy" id="1542388"/>
    <lineage>
        <taxon>Bacteria</taxon>
        <taxon>Pseudomonadati</taxon>
        <taxon>Pseudomonadota</taxon>
        <taxon>Alphaproteobacteria</taxon>
        <taxon>Rhodobacterales</taxon>
        <taxon>Paracoccaceae</taxon>
        <taxon>Albidovulum</taxon>
    </lineage>
</organism>
<dbReference type="RefSeq" id="WP_219929167.1">
    <property type="nucleotide sequence ID" value="NZ_OMOQ01000001.1"/>
</dbReference>
<dbReference type="AlphaFoldDB" id="A0A2R8B585"/>
<accession>A0A2R8B585</accession>
<keyword evidence="2" id="KW-1185">Reference proteome</keyword>
<dbReference type="InterPro" id="IPR021866">
    <property type="entry name" value="SpoIIAA-like"/>
</dbReference>
<name>A0A2R8B585_9RHOB</name>
<evidence type="ECO:0000313" key="1">
    <source>
        <dbReference type="EMBL" id="SPH17673.1"/>
    </source>
</evidence>
<proteinExistence type="predicted"/>
<dbReference type="InterPro" id="IPR038396">
    <property type="entry name" value="SpoIIAA-like_sf"/>
</dbReference>
<gene>
    <name evidence="1" type="ORF">DEA8626_01197</name>
</gene>
<dbReference type="SUPFAM" id="SSF52091">
    <property type="entry name" value="SpoIIaa-like"/>
    <property type="match status" value="1"/>
</dbReference>
<protein>
    <recommendedName>
        <fullName evidence="3">STAS/SEC14 domain-containing protein</fullName>
    </recommendedName>
</protein>